<feature type="transmembrane region" description="Helical" evidence="1">
    <location>
        <begin position="119"/>
        <end position="140"/>
    </location>
</feature>
<organism evidence="2 3">
    <name type="scientific">Niallia circulans</name>
    <name type="common">Bacillus circulans</name>
    <dbReference type="NCBI Taxonomy" id="1397"/>
    <lineage>
        <taxon>Bacteria</taxon>
        <taxon>Bacillati</taxon>
        <taxon>Bacillota</taxon>
        <taxon>Bacilli</taxon>
        <taxon>Bacillales</taxon>
        <taxon>Bacillaceae</taxon>
        <taxon>Niallia</taxon>
    </lineage>
</organism>
<dbReference type="Proteomes" id="UP000319837">
    <property type="component" value="Unassembled WGS sequence"/>
</dbReference>
<feature type="transmembrane region" description="Helical" evidence="1">
    <location>
        <begin position="80"/>
        <end position="107"/>
    </location>
</feature>
<dbReference type="InterPro" id="IPR047135">
    <property type="entry name" value="YsiQ"/>
</dbReference>
<protein>
    <submittedName>
        <fullName evidence="2">MATE family efflux transporter</fullName>
    </submittedName>
</protein>
<evidence type="ECO:0000313" key="3">
    <source>
        <dbReference type="Proteomes" id="UP000319837"/>
    </source>
</evidence>
<evidence type="ECO:0000256" key="1">
    <source>
        <dbReference type="SAM" id="Phobius"/>
    </source>
</evidence>
<dbReference type="CDD" id="cd13134">
    <property type="entry name" value="MATE_like_8"/>
    <property type="match status" value="1"/>
</dbReference>
<sequence>MDAIYVNIYNLFIFRIRKRGCEVSKQLKKSQSEFNRTLNTSLFSLVLPIAFQNLISAAAIGVDVIMLGVINQSVMSAVSLAGQVTFVLSLFYMGISTGAGILTAQYWGRNDVNVIQRVFSITSIFSLSISIIFFVFSFCFPEVLMRLLTNDTELIYYGKIFLRTVSFSYIAMGLSQVYFSVIKSMENAQFSAWISSICLFLNIGLNALCVYVFFPGMPEKAITGVAAATVCAKFVELGCCIIHSIRYSQVKFHLPLKDKINRQLRKDFLKYTIPIQANYFVWGGGLTVATSIIGHVSADMVAANSIATVVRNLAVVFCAGISSGGAVLIGKYLGSNDTVMAIKASKRINLYALLLGIVAGVTILMIKPLVFLIVDLNVNAQSYLDGMLYVCAYYCIGKSINSTIIGGFFPAGGDAKFGLWCDIVVMWIIVLPIGYMSAFVWNLHPILLYAVLNLDEILKLPLAVYRYSQYRWVKNITREVASNE</sequence>
<gene>
    <name evidence="2" type="ORF">CEQ21_01055</name>
</gene>
<dbReference type="GO" id="GO:0042910">
    <property type="term" value="F:xenobiotic transmembrane transporter activity"/>
    <property type="evidence" value="ECO:0007669"/>
    <property type="project" value="InterPro"/>
</dbReference>
<dbReference type="InterPro" id="IPR002528">
    <property type="entry name" value="MATE_fam"/>
</dbReference>
<accession>A0A553SUK4</accession>
<feature type="transmembrane region" description="Helical" evidence="1">
    <location>
        <begin position="386"/>
        <end position="410"/>
    </location>
</feature>
<comment type="caution">
    <text evidence="2">The sequence shown here is derived from an EMBL/GenBank/DDBJ whole genome shotgun (WGS) entry which is preliminary data.</text>
</comment>
<keyword evidence="1" id="KW-1133">Transmembrane helix</keyword>
<dbReference type="PANTHER" id="PTHR42925">
    <property type="entry name" value="MULTIDRUG AND TOXIN EFFLUX PROTEIN MATE FAMILY"/>
    <property type="match status" value="1"/>
</dbReference>
<dbReference type="Pfam" id="PF01554">
    <property type="entry name" value="MatE"/>
    <property type="match status" value="2"/>
</dbReference>
<feature type="transmembrane region" description="Helical" evidence="1">
    <location>
        <begin position="160"/>
        <end position="181"/>
    </location>
</feature>
<feature type="transmembrane region" description="Helical" evidence="1">
    <location>
        <begin position="193"/>
        <end position="214"/>
    </location>
</feature>
<name>A0A553SUK4_NIACI</name>
<keyword evidence="1" id="KW-0472">Membrane</keyword>
<feature type="transmembrane region" description="Helical" evidence="1">
    <location>
        <begin position="350"/>
        <end position="374"/>
    </location>
</feature>
<feature type="transmembrane region" description="Helical" evidence="1">
    <location>
        <begin position="417"/>
        <end position="440"/>
    </location>
</feature>
<reference evidence="3" key="1">
    <citation type="submission" date="2018-10" db="EMBL/GenBank/DDBJ databases">
        <title>FDA dAtabase for Regulatory Grade micrObial Sequences (FDA-ARGOS): Supporting development and validation of Infectious Disease Dx tests.</title>
        <authorList>
            <person name="Minogue T."/>
            <person name="Wolcott M."/>
            <person name="Wasieloski L."/>
            <person name="Aguilar W."/>
            <person name="Moore D."/>
            <person name="Tallon L."/>
            <person name="Sadzewicz L."/>
            <person name="Sengamalay N."/>
            <person name="Ott S."/>
            <person name="Godinez A."/>
            <person name="Nagaraj S."/>
            <person name="Vavikolanu K."/>
            <person name="Vyas G."/>
            <person name="Nadendla S."/>
            <person name="George J."/>
            <person name="Sichtig H."/>
        </authorList>
    </citation>
    <scope>NUCLEOTIDE SEQUENCE [LARGE SCALE GENOMIC DNA]</scope>
    <source>
        <strain evidence="3">FDAARGOS_343</strain>
    </source>
</reference>
<evidence type="ECO:0000313" key="2">
    <source>
        <dbReference type="EMBL" id="TRZ40673.1"/>
    </source>
</evidence>
<dbReference type="PANTHER" id="PTHR42925:SF2">
    <property type="entry name" value="NA+ DRIVEN MULTIDRUG EFFLUX PUMP"/>
    <property type="match status" value="1"/>
</dbReference>
<dbReference type="GO" id="GO:0015297">
    <property type="term" value="F:antiporter activity"/>
    <property type="evidence" value="ECO:0007669"/>
    <property type="project" value="InterPro"/>
</dbReference>
<feature type="transmembrane region" description="Helical" evidence="1">
    <location>
        <begin position="310"/>
        <end position="329"/>
    </location>
</feature>
<feature type="transmembrane region" description="Helical" evidence="1">
    <location>
        <begin position="279"/>
        <end position="298"/>
    </location>
</feature>
<feature type="transmembrane region" description="Helical" evidence="1">
    <location>
        <begin position="42"/>
        <end position="68"/>
    </location>
</feature>
<dbReference type="NCBIfam" id="TIGR00797">
    <property type="entry name" value="matE"/>
    <property type="match status" value="1"/>
</dbReference>
<dbReference type="AlphaFoldDB" id="A0A553SUK4"/>
<dbReference type="GO" id="GO:0016020">
    <property type="term" value="C:membrane"/>
    <property type="evidence" value="ECO:0007669"/>
    <property type="project" value="InterPro"/>
</dbReference>
<dbReference type="EMBL" id="RIBP01000001">
    <property type="protein sequence ID" value="TRZ40673.1"/>
    <property type="molecule type" value="Genomic_DNA"/>
</dbReference>
<proteinExistence type="predicted"/>
<keyword evidence="1" id="KW-0812">Transmembrane</keyword>